<keyword evidence="2" id="KW-1185">Reference proteome</keyword>
<dbReference type="Proteomes" id="UP001279734">
    <property type="component" value="Unassembled WGS sequence"/>
</dbReference>
<protein>
    <submittedName>
        <fullName evidence="1">Uncharacterized protein</fullName>
    </submittedName>
</protein>
<evidence type="ECO:0000313" key="1">
    <source>
        <dbReference type="EMBL" id="GMH13028.1"/>
    </source>
</evidence>
<reference evidence="1" key="1">
    <citation type="submission" date="2023-05" db="EMBL/GenBank/DDBJ databases">
        <title>Nepenthes gracilis genome sequencing.</title>
        <authorList>
            <person name="Fukushima K."/>
        </authorList>
    </citation>
    <scope>NUCLEOTIDE SEQUENCE</scope>
    <source>
        <strain evidence="1">SING2019-196</strain>
    </source>
</reference>
<accession>A0AAD3SKS6</accession>
<dbReference type="AlphaFoldDB" id="A0AAD3SKS6"/>
<organism evidence="1 2">
    <name type="scientific">Nepenthes gracilis</name>
    <name type="common">Slender pitcher plant</name>
    <dbReference type="NCBI Taxonomy" id="150966"/>
    <lineage>
        <taxon>Eukaryota</taxon>
        <taxon>Viridiplantae</taxon>
        <taxon>Streptophyta</taxon>
        <taxon>Embryophyta</taxon>
        <taxon>Tracheophyta</taxon>
        <taxon>Spermatophyta</taxon>
        <taxon>Magnoliopsida</taxon>
        <taxon>eudicotyledons</taxon>
        <taxon>Gunneridae</taxon>
        <taxon>Pentapetalae</taxon>
        <taxon>Caryophyllales</taxon>
        <taxon>Nepenthaceae</taxon>
        <taxon>Nepenthes</taxon>
    </lineage>
</organism>
<proteinExistence type="predicted"/>
<name>A0AAD3SKS6_NEPGR</name>
<comment type="caution">
    <text evidence="1">The sequence shown here is derived from an EMBL/GenBank/DDBJ whole genome shotgun (WGS) entry which is preliminary data.</text>
</comment>
<gene>
    <name evidence="1" type="ORF">Nepgr_014869</name>
</gene>
<dbReference type="EMBL" id="BSYO01000012">
    <property type="protein sequence ID" value="GMH13028.1"/>
    <property type="molecule type" value="Genomic_DNA"/>
</dbReference>
<evidence type="ECO:0000313" key="2">
    <source>
        <dbReference type="Proteomes" id="UP001279734"/>
    </source>
</evidence>
<sequence length="125" mass="13306">MVFYSSVDAELIMFNGEGGPTNLGDPVFIGKEAISSSKSWAETVGVSSFGSRHSMKYFLPSVVGNQWRAEGEGLLENLSSIHYSCQSISWEDEKAANCSTQPEDSLIFALDGNAGNVGAVMQGSS</sequence>